<protein>
    <submittedName>
        <fullName evidence="1">Uncharacterized protein</fullName>
    </submittedName>
</protein>
<evidence type="ECO:0000313" key="1">
    <source>
        <dbReference type="Ensembl" id="ENSOMYP00000141126.1"/>
    </source>
</evidence>
<sequence length="74" mass="9116">MNATVEHTASEILFVQKQYYYEKIKNKTLYYSLLEFWLFTKHTDFCGCSFFWVRYLFFLLLEHVNETKMDKPIL</sequence>
<organism evidence="1 2">
    <name type="scientific">Oncorhynchus mykiss</name>
    <name type="common">Rainbow trout</name>
    <name type="synonym">Salmo gairdneri</name>
    <dbReference type="NCBI Taxonomy" id="8022"/>
    <lineage>
        <taxon>Eukaryota</taxon>
        <taxon>Metazoa</taxon>
        <taxon>Chordata</taxon>
        <taxon>Craniata</taxon>
        <taxon>Vertebrata</taxon>
        <taxon>Euteleostomi</taxon>
        <taxon>Actinopterygii</taxon>
        <taxon>Neopterygii</taxon>
        <taxon>Teleostei</taxon>
        <taxon>Protacanthopterygii</taxon>
        <taxon>Salmoniformes</taxon>
        <taxon>Salmonidae</taxon>
        <taxon>Salmoninae</taxon>
        <taxon>Oncorhynchus</taxon>
    </lineage>
</organism>
<keyword evidence="2" id="KW-1185">Reference proteome</keyword>
<name>A0A8K9XZP3_ONCMY</name>
<accession>A0A8K9XZP3</accession>
<proteinExistence type="predicted"/>
<reference evidence="1" key="2">
    <citation type="submission" date="2025-08" db="UniProtKB">
        <authorList>
            <consortium name="Ensembl"/>
        </authorList>
    </citation>
    <scope>IDENTIFICATION</scope>
</reference>
<reference evidence="1" key="3">
    <citation type="submission" date="2025-09" db="UniProtKB">
        <authorList>
            <consortium name="Ensembl"/>
        </authorList>
    </citation>
    <scope>IDENTIFICATION</scope>
</reference>
<evidence type="ECO:0000313" key="2">
    <source>
        <dbReference type="Proteomes" id="UP000694395"/>
    </source>
</evidence>
<reference evidence="1" key="1">
    <citation type="submission" date="2020-07" db="EMBL/GenBank/DDBJ databases">
        <title>A long reads based de novo assembly of the rainbow trout Arlee double haploid line genome.</title>
        <authorList>
            <person name="Gao G."/>
            <person name="Palti Y."/>
        </authorList>
    </citation>
    <scope>NUCLEOTIDE SEQUENCE [LARGE SCALE GENOMIC DNA]</scope>
</reference>
<dbReference type="Proteomes" id="UP000694395">
    <property type="component" value="Chromosome 9"/>
</dbReference>
<dbReference type="AlphaFoldDB" id="A0A8K9XZP3"/>
<dbReference type="Ensembl" id="ENSOMYT00000162125.1">
    <property type="protein sequence ID" value="ENSOMYP00000141126.1"/>
    <property type="gene ID" value="ENSOMYG00000062635.1"/>
</dbReference>